<dbReference type="PANTHER" id="PTHR37984:SF15">
    <property type="entry name" value="INTEGRASE CATALYTIC DOMAIN-CONTAINING PROTEIN"/>
    <property type="match status" value="1"/>
</dbReference>
<dbReference type="FunFam" id="3.30.70.270:FF:000003">
    <property type="entry name" value="Transposon Ty3-G Gag-Pol polyprotein"/>
    <property type="match status" value="1"/>
</dbReference>
<dbReference type="Gene3D" id="3.30.70.270">
    <property type="match status" value="2"/>
</dbReference>
<name>A0A8C6TNF1_9GOBI</name>
<dbReference type="GO" id="GO:0004523">
    <property type="term" value="F:RNA-DNA hybrid ribonuclease activity"/>
    <property type="evidence" value="ECO:0007669"/>
    <property type="project" value="UniProtKB-EC"/>
</dbReference>
<dbReference type="InterPro" id="IPR050951">
    <property type="entry name" value="Retrovirus_Pol_polyprotein"/>
</dbReference>
<dbReference type="SUPFAM" id="SSF56672">
    <property type="entry name" value="DNA/RNA polymerases"/>
    <property type="match status" value="1"/>
</dbReference>
<dbReference type="EC" id="3.1.26.4" evidence="2"/>
<organism evidence="6 7">
    <name type="scientific">Neogobius melanostomus</name>
    <name type="common">round goby</name>
    <dbReference type="NCBI Taxonomy" id="47308"/>
    <lineage>
        <taxon>Eukaryota</taxon>
        <taxon>Metazoa</taxon>
        <taxon>Chordata</taxon>
        <taxon>Craniata</taxon>
        <taxon>Vertebrata</taxon>
        <taxon>Euteleostomi</taxon>
        <taxon>Actinopterygii</taxon>
        <taxon>Neopterygii</taxon>
        <taxon>Teleostei</taxon>
        <taxon>Neoteleostei</taxon>
        <taxon>Acanthomorphata</taxon>
        <taxon>Gobiaria</taxon>
        <taxon>Gobiiformes</taxon>
        <taxon>Gobioidei</taxon>
        <taxon>Gobiidae</taxon>
        <taxon>Benthophilinae</taxon>
        <taxon>Neogobiini</taxon>
        <taxon>Neogobius</taxon>
    </lineage>
</organism>
<evidence type="ECO:0000256" key="2">
    <source>
        <dbReference type="ARBA" id="ARBA00012180"/>
    </source>
</evidence>
<comment type="similarity">
    <text evidence="1">Belongs to the beta type-B retroviral polymerase family. HERV class-II K(HML-2) pol subfamily.</text>
</comment>
<reference evidence="6" key="2">
    <citation type="submission" date="2025-09" db="UniProtKB">
        <authorList>
            <consortium name="Ensembl"/>
        </authorList>
    </citation>
    <scope>IDENTIFICATION</scope>
</reference>
<evidence type="ECO:0000259" key="5">
    <source>
        <dbReference type="PROSITE" id="PS50994"/>
    </source>
</evidence>
<evidence type="ECO:0000256" key="3">
    <source>
        <dbReference type="ARBA" id="ARBA00039658"/>
    </source>
</evidence>
<dbReference type="InterPro" id="IPR001584">
    <property type="entry name" value="Integrase_cat-core"/>
</dbReference>
<dbReference type="PROSITE" id="PS50994">
    <property type="entry name" value="INTEGRASE"/>
    <property type="match status" value="1"/>
</dbReference>
<dbReference type="Proteomes" id="UP000694523">
    <property type="component" value="Unplaced"/>
</dbReference>
<dbReference type="Pfam" id="PF00665">
    <property type="entry name" value="rve"/>
    <property type="match status" value="1"/>
</dbReference>
<dbReference type="AlphaFoldDB" id="A0A8C6TNF1"/>
<dbReference type="PANTHER" id="PTHR37984">
    <property type="entry name" value="PROTEIN CBG26694"/>
    <property type="match status" value="1"/>
</dbReference>
<evidence type="ECO:0000256" key="1">
    <source>
        <dbReference type="ARBA" id="ARBA00010879"/>
    </source>
</evidence>
<dbReference type="InterPro" id="IPR000477">
    <property type="entry name" value="RT_dom"/>
</dbReference>
<dbReference type="InterPro" id="IPR012337">
    <property type="entry name" value="RNaseH-like_sf"/>
</dbReference>
<dbReference type="InterPro" id="IPR043128">
    <property type="entry name" value="Rev_trsase/Diguanyl_cyclase"/>
</dbReference>
<dbReference type="Ensembl" id="ENSNMLT00000025487.1">
    <property type="protein sequence ID" value="ENSNMLP00000022758.1"/>
    <property type="gene ID" value="ENSNMLG00000014682.1"/>
</dbReference>
<dbReference type="InterPro" id="IPR043502">
    <property type="entry name" value="DNA/RNA_pol_sf"/>
</dbReference>
<dbReference type="GO" id="GO:0015074">
    <property type="term" value="P:DNA integration"/>
    <property type="evidence" value="ECO:0007669"/>
    <property type="project" value="InterPro"/>
</dbReference>
<reference evidence="6" key="1">
    <citation type="submission" date="2025-08" db="UniProtKB">
        <authorList>
            <consortium name="Ensembl"/>
        </authorList>
    </citation>
    <scope>IDENTIFICATION</scope>
</reference>
<evidence type="ECO:0000259" key="4">
    <source>
        <dbReference type="PROSITE" id="PS50878"/>
    </source>
</evidence>
<dbReference type="Pfam" id="PF17921">
    <property type="entry name" value="Integrase_H2C2"/>
    <property type="match status" value="1"/>
</dbReference>
<dbReference type="SUPFAM" id="SSF53098">
    <property type="entry name" value="Ribonuclease H-like"/>
    <property type="match status" value="1"/>
</dbReference>
<dbReference type="InterPro" id="IPR041588">
    <property type="entry name" value="Integrase_H2C2"/>
</dbReference>
<feature type="domain" description="Reverse transcriptase" evidence="4">
    <location>
        <begin position="1"/>
        <end position="63"/>
    </location>
</feature>
<accession>A0A8C6TNF1</accession>
<dbReference type="FunFam" id="3.30.420.10:FF:000032">
    <property type="entry name" value="Retrovirus-related Pol polyprotein from transposon 297-like Protein"/>
    <property type="match status" value="1"/>
</dbReference>
<dbReference type="Gene3D" id="3.30.420.10">
    <property type="entry name" value="Ribonuclease H-like superfamily/Ribonuclease H"/>
    <property type="match status" value="1"/>
</dbReference>
<evidence type="ECO:0000313" key="7">
    <source>
        <dbReference type="Proteomes" id="UP000694523"/>
    </source>
</evidence>
<keyword evidence="7" id="KW-1185">Reference proteome</keyword>
<dbReference type="GO" id="GO:0003676">
    <property type="term" value="F:nucleic acid binding"/>
    <property type="evidence" value="ECO:0007669"/>
    <property type="project" value="InterPro"/>
</dbReference>
<sequence>MGELNLKQALVFLDDLIVFSSTLEEHEERLLRVLSRLKEFGLKLSPEKCSFFQSSVKYLGHIISEKGIETDPDKISSLKTWPKPNNLKELRTFLGFSGYYRRFIKDYSKIMRPLNQLTGGYPPHWKKQTKLIKPSTTTRKTPSEKRFYWPKMASDIELKVKTCNRCTRRKVHPEKAAPLVNIVVTRPLELVCIDFLTLEPDSSNTKDVLVITDHFTKYALALPTPNQKARTVAKFLWENFISHYGFPERLHSDQGPDFESRTIKELCLLAGIQKVRTTPYHPRGNPVERFNRTLLNMLGTLENHKKTHWRDYVRPLVHAYNCTKNEVTGFTPYELMFGRQPRLPVDLAFGLPVHHQSGSHSEYVRNLKSHLESSYKIATEMAKKSAGRNKARFDKHISEKSARANRAVQPLRTKLTQTTPKSDLTHRLPCRVEGRVCLRDVKPLRVVSVSYLFGKFLFVAQHLKLKLTQTYLLYSVCHLRLNEADAFA</sequence>
<feature type="domain" description="Integrase catalytic" evidence="5">
    <location>
        <begin position="183"/>
        <end position="340"/>
    </location>
</feature>
<proteinExistence type="inferred from homology"/>
<dbReference type="InterPro" id="IPR036397">
    <property type="entry name" value="RNaseH_sf"/>
</dbReference>
<evidence type="ECO:0000313" key="6">
    <source>
        <dbReference type="Ensembl" id="ENSNMLP00000022758.1"/>
    </source>
</evidence>
<dbReference type="PROSITE" id="PS50878">
    <property type="entry name" value="RT_POL"/>
    <property type="match status" value="1"/>
</dbReference>
<protein>
    <recommendedName>
        <fullName evidence="3">Gypsy retrotransposon integrase-like protein 1</fullName>
        <ecNumber evidence="2">3.1.26.4</ecNumber>
    </recommendedName>
</protein>
<dbReference type="Pfam" id="PF00078">
    <property type="entry name" value="RVT_1"/>
    <property type="match status" value="1"/>
</dbReference>